<dbReference type="InterPro" id="IPR002347">
    <property type="entry name" value="SDR_fam"/>
</dbReference>
<dbReference type="RefSeq" id="WP_308355595.1">
    <property type="nucleotide sequence ID" value="NZ_CP129970.2"/>
</dbReference>
<dbReference type="PANTHER" id="PTHR43477">
    <property type="entry name" value="DIHYDROANTICAPSIN 7-DEHYDROGENASE"/>
    <property type="match status" value="1"/>
</dbReference>
<evidence type="ECO:0000313" key="4">
    <source>
        <dbReference type="Proteomes" id="UP001244443"/>
    </source>
</evidence>
<dbReference type="PANTHER" id="PTHR43477:SF1">
    <property type="entry name" value="DIHYDROANTICAPSIN 7-DEHYDROGENASE"/>
    <property type="match status" value="1"/>
</dbReference>
<dbReference type="InterPro" id="IPR051122">
    <property type="entry name" value="SDR_DHRS6-like"/>
</dbReference>
<comment type="similarity">
    <text evidence="1">Belongs to the short-chain dehydrogenases/reductases (SDR) family.</text>
</comment>
<dbReference type="GO" id="GO:0016491">
    <property type="term" value="F:oxidoreductase activity"/>
    <property type="evidence" value="ECO:0007669"/>
    <property type="project" value="UniProtKB-KW"/>
</dbReference>
<organism evidence="3 4">
    <name type="scientific">Marivirga arenosa</name>
    <dbReference type="NCBI Taxonomy" id="3059076"/>
    <lineage>
        <taxon>Bacteria</taxon>
        <taxon>Pseudomonadati</taxon>
        <taxon>Bacteroidota</taxon>
        <taxon>Cytophagia</taxon>
        <taxon>Cytophagales</taxon>
        <taxon>Marivirgaceae</taxon>
        <taxon>Marivirga</taxon>
    </lineage>
</organism>
<dbReference type="Proteomes" id="UP001244443">
    <property type="component" value="Chromosome"/>
</dbReference>
<evidence type="ECO:0000256" key="2">
    <source>
        <dbReference type="ARBA" id="ARBA00023002"/>
    </source>
</evidence>
<dbReference type="InterPro" id="IPR036291">
    <property type="entry name" value="NAD(P)-bd_dom_sf"/>
</dbReference>
<evidence type="ECO:0000256" key="1">
    <source>
        <dbReference type="ARBA" id="ARBA00006484"/>
    </source>
</evidence>
<accession>A0AA51RCN5</accession>
<dbReference type="SUPFAM" id="SSF51735">
    <property type="entry name" value="NAD(P)-binding Rossmann-fold domains"/>
    <property type="match status" value="1"/>
</dbReference>
<name>A0AA51RCN5_9BACT</name>
<keyword evidence="4" id="KW-1185">Reference proteome</keyword>
<keyword evidence="2" id="KW-0560">Oxidoreductase</keyword>
<dbReference type="AlphaFoldDB" id="A0AA51RCN5"/>
<gene>
    <name evidence="3" type="ORF">QYS48_30985</name>
</gene>
<protein>
    <submittedName>
        <fullName evidence="3">SDR family NAD(P)-dependent oxidoreductase</fullName>
    </submittedName>
</protein>
<evidence type="ECO:0000313" key="3">
    <source>
        <dbReference type="EMBL" id="WMN05915.1"/>
    </source>
</evidence>
<dbReference type="EMBL" id="CP129970">
    <property type="protein sequence ID" value="WMN05915.1"/>
    <property type="molecule type" value="Genomic_DNA"/>
</dbReference>
<dbReference type="Gene3D" id="3.40.50.720">
    <property type="entry name" value="NAD(P)-binding Rossmann-like Domain"/>
    <property type="match status" value="1"/>
</dbReference>
<sequence>MNIIVSGADGNLGSAVAQKLNSEGHNIFGLVGLDENVSDAEKSFQKQKFDLMDPSAAEKAVNNAANTYGELDGAVLTVGGYAGGGIKDVGIEDIHKQIKLNFDTAYNIVKPLMEKMPKGGQIFLIGAKPVLSADELKNVVSYGLAKQLIFSLADIINADFAEHNISAHVVVPSIIDTPPNREAMPDMNFDDWVKPAQIAETINHYFIHPEIRNGVIKVFNKV</sequence>
<dbReference type="PRINTS" id="PR00081">
    <property type="entry name" value="GDHRDH"/>
</dbReference>
<reference evidence="3" key="1">
    <citation type="submission" date="2023-08" db="EMBL/GenBank/DDBJ databases">
        <title>Comparative genomics and taxonomic characterization of three novel marine species of genus Marivirga.</title>
        <authorList>
            <person name="Muhammad N."/>
            <person name="Kim S.-G."/>
        </authorList>
    </citation>
    <scope>NUCLEOTIDE SEQUENCE [LARGE SCALE GENOMIC DNA]</scope>
    <source>
        <strain evidence="3">ABR2-2</strain>
    </source>
</reference>
<dbReference type="Pfam" id="PF00106">
    <property type="entry name" value="adh_short"/>
    <property type="match status" value="1"/>
</dbReference>
<proteinExistence type="inferred from homology"/>